<dbReference type="RefSeq" id="XP_028137106.1">
    <property type="nucleotide sequence ID" value="XM_028281305.1"/>
</dbReference>
<feature type="signal peptide" evidence="1">
    <location>
        <begin position="1"/>
        <end position="20"/>
    </location>
</feature>
<protein>
    <submittedName>
        <fullName evidence="2">Uncharacterized protein LOC114331687</fullName>
    </submittedName>
</protein>
<dbReference type="AlphaFoldDB" id="A0A6P7FM15"/>
<dbReference type="KEGG" id="dvv:114331687"/>
<sequence length="124" mass="14791">MSRLVIQSLLLVLLLQSILAYRYAKREALRGRYESLREPLVAWDNRDARLDKRNADNRAWIYDDERLDKRNADYRGFGYDDELLSEREAFVPKKRVSWNIKKRSMEKSSLVPSGFWVDHDERVA</sequence>
<accession>A0A6P7FM15</accession>
<name>A0A6P7FM15_DIAVI</name>
<dbReference type="InParanoid" id="A0A6P7FM15"/>
<proteinExistence type="predicted"/>
<feature type="chain" id="PRO_5027545453" evidence="1">
    <location>
        <begin position="21"/>
        <end position="124"/>
    </location>
</feature>
<evidence type="ECO:0000313" key="2">
    <source>
        <dbReference type="RefSeq" id="XP_028137106.1"/>
    </source>
</evidence>
<evidence type="ECO:0000256" key="1">
    <source>
        <dbReference type="SAM" id="SignalP"/>
    </source>
</evidence>
<organism evidence="2">
    <name type="scientific">Diabrotica virgifera virgifera</name>
    <name type="common">western corn rootworm</name>
    <dbReference type="NCBI Taxonomy" id="50390"/>
    <lineage>
        <taxon>Eukaryota</taxon>
        <taxon>Metazoa</taxon>
        <taxon>Ecdysozoa</taxon>
        <taxon>Arthropoda</taxon>
        <taxon>Hexapoda</taxon>
        <taxon>Insecta</taxon>
        <taxon>Pterygota</taxon>
        <taxon>Neoptera</taxon>
        <taxon>Endopterygota</taxon>
        <taxon>Coleoptera</taxon>
        <taxon>Polyphaga</taxon>
        <taxon>Cucujiformia</taxon>
        <taxon>Chrysomeloidea</taxon>
        <taxon>Chrysomelidae</taxon>
        <taxon>Galerucinae</taxon>
        <taxon>Diabroticina</taxon>
        <taxon>Diabroticites</taxon>
        <taxon>Diabrotica</taxon>
    </lineage>
</organism>
<keyword evidence="1" id="KW-0732">Signal</keyword>
<reference evidence="2" key="1">
    <citation type="submission" date="2025-08" db="UniProtKB">
        <authorList>
            <consortium name="RefSeq"/>
        </authorList>
    </citation>
    <scope>IDENTIFICATION</scope>
    <source>
        <tissue evidence="2">Whole insect</tissue>
    </source>
</reference>
<gene>
    <name evidence="2" type="primary">LOC114331687</name>
</gene>